<dbReference type="PANTHER" id="PTHR47326:SF1">
    <property type="entry name" value="HTH PSQ-TYPE DOMAIN-CONTAINING PROTEIN"/>
    <property type="match status" value="1"/>
</dbReference>
<organism evidence="3 4">
    <name type="scientific">Chionoecetes opilio</name>
    <name type="common">Atlantic snow crab</name>
    <name type="synonym">Cancer opilio</name>
    <dbReference type="NCBI Taxonomy" id="41210"/>
    <lineage>
        <taxon>Eukaryota</taxon>
        <taxon>Metazoa</taxon>
        <taxon>Ecdysozoa</taxon>
        <taxon>Arthropoda</taxon>
        <taxon>Crustacea</taxon>
        <taxon>Multicrustacea</taxon>
        <taxon>Malacostraca</taxon>
        <taxon>Eumalacostraca</taxon>
        <taxon>Eucarida</taxon>
        <taxon>Decapoda</taxon>
        <taxon>Pleocyemata</taxon>
        <taxon>Brachyura</taxon>
        <taxon>Eubrachyura</taxon>
        <taxon>Majoidea</taxon>
        <taxon>Majidae</taxon>
        <taxon>Chionoecetes</taxon>
    </lineage>
</organism>
<dbReference type="PANTHER" id="PTHR47326">
    <property type="entry name" value="TRANSPOSABLE ELEMENT TC3 TRANSPOSASE-LIKE PROTEIN"/>
    <property type="match status" value="1"/>
</dbReference>
<feature type="compositionally biased region" description="Basic and acidic residues" evidence="1">
    <location>
        <begin position="1"/>
        <end position="11"/>
    </location>
</feature>
<proteinExistence type="predicted"/>
<dbReference type="Gene3D" id="3.30.420.10">
    <property type="entry name" value="Ribonuclease H-like superfamily/Ribonuclease H"/>
    <property type="match status" value="1"/>
</dbReference>
<evidence type="ECO:0000256" key="1">
    <source>
        <dbReference type="SAM" id="MobiDB-lite"/>
    </source>
</evidence>
<reference evidence="3" key="1">
    <citation type="submission" date="2020-07" db="EMBL/GenBank/DDBJ databases">
        <title>The High-quality genome of the commercially important snow crab, Chionoecetes opilio.</title>
        <authorList>
            <person name="Jeong J.-H."/>
            <person name="Ryu S."/>
        </authorList>
    </citation>
    <scope>NUCLEOTIDE SEQUENCE</scope>
    <source>
        <strain evidence="3">MADBK_172401_WGS</strain>
        <tissue evidence="3">Digestive gland</tissue>
    </source>
</reference>
<dbReference type="InterPro" id="IPR038717">
    <property type="entry name" value="Tc1-like_DDE_dom"/>
</dbReference>
<dbReference type="Pfam" id="PF13358">
    <property type="entry name" value="DDE_3"/>
    <property type="match status" value="1"/>
</dbReference>
<dbReference type="EMBL" id="JACEEZ010008897">
    <property type="protein sequence ID" value="KAG0722925.1"/>
    <property type="molecule type" value="Genomic_DNA"/>
</dbReference>
<evidence type="ECO:0000259" key="2">
    <source>
        <dbReference type="Pfam" id="PF13358"/>
    </source>
</evidence>
<accession>A0A8J5CZJ0</accession>
<evidence type="ECO:0000313" key="4">
    <source>
        <dbReference type="Proteomes" id="UP000770661"/>
    </source>
</evidence>
<comment type="caution">
    <text evidence="3">The sequence shown here is derived from an EMBL/GenBank/DDBJ whole genome shotgun (WGS) entry which is preliminary data.</text>
</comment>
<evidence type="ECO:0000313" key="3">
    <source>
        <dbReference type="EMBL" id="KAG0722925.1"/>
    </source>
</evidence>
<feature type="region of interest" description="Disordered" evidence="1">
    <location>
        <begin position="1"/>
        <end position="32"/>
    </location>
</feature>
<feature type="domain" description="Tc1-like transposase DDE" evidence="2">
    <location>
        <begin position="72"/>
        <end position="122"/>
    </location>
</feature>
<name>A0A8J5CZJ0_CHIOP</name>
<dbReference type="OrthoDB" id="10006939at2759"/>
<protein>
    <submittedName>
        <fullName evidence="3">Transposable element Tcb2 transposase</fullName>
    </submittedName>
</protein>
<dbReference type="Proteomes" id="UP000770661">
    <property type="component" value="Unassembled WGS sequence"/>
</dbReference>
<dbReference type="InterPro" id="IPR036397">
    <property type="entry name" value="RNaseH_sf"/>
</dbReference>
<gene>
    <name evidence="3" type="primary">TCB2_15</name>
    <name evidence="3" type="ORF">GWK47_043606</name>
</gene>
<dbReference type="AlphaFoldDB" id="A0A8J5CZJ0"/>
<dbReference type="GO" id="GO:0003676">
    <property type="term" value="F:nucleic acid binding"/>
    <property type="evidence" value="ECO:0007669"/>
    <property type="project" value="InterPro"/>
</dbReference>
<sequence length="170" mass="19410">MKSMVRFREESSSESPSQKLRPGRPRKNSQRGLDKLVELPKNLTVNQAVYLELRWEHLPDSFEITHASVFQQDGASAHTAKSVTQWLDDCMVAFIKDWPGNSPDLNSIDNVWHMVKKDLQGKDVSSILNLEKAISESWANIAPEHVRNLALSLPRRLQAVKKRKGHPTKY</sequence>
<keyword evidence="4" id="KW-1185">Reference proteome</keyword>